<dbReference type="AlphaFoldDB" id="A0A2T7UVG5"/>
<dbReference type="OrthoDB" id="7840273at2"/>
<protein>
    <submittedName>
        <fullName evidence="1">Phosphoadenosine phosphosulfate reductase</fullName>
    </submittedName>
</protein>
<reference evidence="1 2" key="1">
    <citation type="journal article" date="2011" name="Syst. Appl. Microbiol.">
        <title>Defluviimonas denitrificans gen. nov., sp. nov., and Pararhodobacter aggregans gen. nov., sp. nov., non-phototrophic Rhodobacteraceae from the biofilter of a marine aquaculture.</title>
        <authorList>
            <person name="Foesel B.U."/>
            <person name="Drake H.L."/>
            <person name="Schramm A."/>
        </authorList>
    </citation>
    <scope>NUCLEOTIDE SEQUENCE [LARGE SCALE GENOMIC DNA]</scope>
    <source>
        <strain evidence="1 2">D1-19</strain>
    </source>
</reference>
<keyword evidence="2" id="KW-1185">Reference proteome</keyword>
<dbReference type="RefSeq" id="WP_107750379.1">
    <property type="nucleotide sequence ID" value="NZ_QBKF01000002.1"/>
</dbReference>
<accession>A0A2T7UVG5</accession>
<organism evidence="1 2">
    <name type="scientific">Pararhodobacter aggregans</name>
    <dbReference type="NCBI Taxonomy" id="404875"/>
    <lineage>
        <taxon>Bacteria</taxon>
        <taxon>Pseudomonadati</taxon>
        <taxon>Pseudomonadota</taxon>
        <taxon>Alphaproteobacteria</taxon>
        <taxon>Rhodobacterales</taxon>
        <taxon>Paracoccaceae</taxon>
        <taxon>Pararhodobacter</taxon>
    </lineage>
</organism>
<gene>
    <name evidence="1" type="ORF">DDE23_06605</name>
</gene>
<dbReference type="EMBL" id="QDDR01000002">
    <property type="protein sequence ID" value="PVE48717.1"/>
    <property type="molecule type" value="Genomic_DNA"/>
</dbReference>
<dbReference type="SUPFAM" id="SSF53474">
    <property type="entry name" value="alpha/beta-Hydrolases"/>
    <property type="match status" value="1"/>
</dbReference>
<dbReference type="InterPro" id="IPR029058">
    <property type="entry name" value="AB_hydrolase_fold"/>
</dbReference>
<evidence type="ECO:0000313" key="1">
    <source>
        <dbReference type="EMBL" id="PVE48717.1"/>
    </source>
</evidence>
<proteinExistence type="predicted"/>
<sequence>MTDDSIEMFDAGEAQSDADWLVIMDEIGEEAGYFDPLGGAHSAFFSDQGPVLLVSFETRAGIRGAGGGQMPLGYQIAAPRGWSSLTIVAHEDSWFRDPAVYGYFDRLIDDAFFEDFDRVVFYGAGMGGYAAAAFAVAAPGATVLALAPQATLDTELAEWDRRFLRARKLDFTSRFGFAPDMCEGADSVYILYDPIQQVDAVHAAMFRGPHIHRLRARHIGRDPQAELARVNVLRPLIDAACAGTLTPQRFFHLWRARRQNPHYLGRLIGRLQSQNRPARFLRALRAANALVDHPQLRQALQRAETGASSAR</sequence>
<dbReference type="Proteomes" id="UP000244810">
    <property type="component" value="Unassembled WGS sequence"/>
</dbReference>
<comment type="caution">
    <text evidence="1">The sequence shown here is derived from an EMBL/GenBank/DDBJ whole genome shotgun (WGS) entry which is preliminary data.</text>
</comment>
<evidence type="ECO:0000313" key="2">
    <source>
        <dbReference type="Proteomes" id="UP000244810"/>
    </source>
</evidence>
<name>A0A2T7UVG5_9RHOB</name>